<keyword evidence="4" id="KW-1185">Reference proteome</keyword>
<accession>A0AAU9P185</accession>
<keyword evidence="2" id="KW-0812">Transmembrane</keyword>
<comment type="caution">
    <text evidence="3">The sequence shown here is derived from an EMBL/GenBank/DDBJ whole genome shotgun (WGS) entry which is preliminary data.</text>
</comment>
<keyword evidence="2" id="KW-0472">Membrane</keyword>
<evidence type="ECO:0000313" key="4">
    <source>
        <dbReference type="Proteomes" id="UP001157418"/>
    </source>
</evidence>
<protein>
    <submittedName>
        <fullName evidence="3">Uncharacterized protein</fullName>
    </submittedName>
</protein>
<evidence type="ECO:0000256" key="1">
    <source>
        <dbReference type="SAM" id="MobiDB-lite"/>
    </source>
</evidence>
<feature type="transmembrane region" description="Helical" evidence="2">
    <location>
        <begin position="120"/>
        <end position="143"/>
    </location>
</feature>
<gene>
    <name evidence="3" type="ORF">LVIROSA_LOCUS29703</name>
</gene>
<dbReference type="Proteomes" id="UP001157418">
    <property type="component" value="Unassembled WGS sequence"/>
</dbReference>
<feature type="compositionally biased region" description="Polar residues" evidence="1">
    <location>
        <begin position="35"/>
        <end position="47"/>
    </location>
</feature>
<name>A0AAU9P185_9ASTR</name>
<organism evidence="3 4">
    <name type="scientific">Lactuca virosa</name>
    <dbReference type="NCBI Taxonomy" id="75947"/>
    <lineage>
        <taxon>Eukaryota</taxon>
        <taxon>Viridiplantae</taxon>
        <taxon>Streptophyta</taxon>
        <taxon>Embryophyta</taxon>
        <taxon>Tracheophyta</taxon>
        <taxon>Spermatophyta</taxon>
        <taxon>Magnoliopsida</taxon>
        <taxon>eudicotyledons</taxon>
        <taxon>Gunneridae</taxon>
        <taxon>Pentapetalae</taxon>
        <taxon>asterids</taxon>
        <taxon>campanulids</taxon>
        <taxon>Asterales</taxon>
        <taxon>Asteraceae</taxon>
        <taxon>Cichorioideae</taxon>
        <taxon>Cichorieae</taxon>
        <taxon>Lactucinae</taxon>
        <taxon>Lactuca</taxon>
    </lineage>
</organism>
<keyword evidence="2" id="KW-1133">Transmembrane helix</keyword>
<dbReference type="AlphaFoldDB" id="A0AAU9P185"/>
<dbReference type="EMBL" id="CAKMRJ010005523">
    <property type="protein sequence ID" value="CAH1443814.1"/>
    <property type="molecule type" value="Genomic_DNA"/>
</dbReference>
<proteinExistence type="predicted"/>
<sequence length="176" mass="19269">MAKQPWQQPSSQPPIGLPVATALTQTAIRPASRPPSISVTQRSSSGASHRYATSCRPSPSPVQTDEIAPPTKSDPLSLQMTRNKKKGGENRLPHLQSSESSPYPAANELPTNHLHRGDRWLFPATIAISFVAIGIDGCHMFLVRHWQPERKSPVSTSLLRFPSTANTARRVATMNF</sequence>
<evidence type="ECO:0000313" key="3">
    <source>
        <dbReference type="EMBL" id="CAH1443814.1"/>
    </source>
</evidence>
<feature type="region of interest" description="Disordered" evidence="1">
    <location>
        <begin position="27"/>
        <end position="110"/>
    </location>
</feature>
<reference evidence="3 4" key="1">
    <citation type="submission" date="2022-01" db="EMBL/GenBank/DDBJ databases">
        <authorList>
            <person name="Xiong W."/>
            <person name="Schranz E."/>
        </authorList>
    </citation>
    <scope>NUCLEOTIDE SEQUENCE [LARGE SCALE GENOMIC DNA]</scope>
</reference>
<evidence type="ECO:0000256" key="2">
    <source>
        <dbReference type="SAM" id="Phobius"/>
    </source>
</evidence>